<organism evidence="3 4">
    <name type="scientific">Legionella tucsonensis</name>
    <dbReference type="NCBI Taxonomy" id="40335"/>
    <lineage>
        <taxon>Bacteria</taxon>
        <taxon>Pseudomonadati</taxon>
        <taxon>Pseudomonadota</taxon>
        <taxon>Gammaproteobacteria</taxon>
        <taxon>Legionellales</taxon>
        <taxon>Legionellaceae</taxon>
        <taxon>Legionella</taxon>
    </lineage>
</organism>
<feature type="transmembrane region" description="Helical" evidence="2">
    <location>
        <begin position="255"/>
        <end position="278"/>
    </location>
</feature>
<feature type="transmembrane region" description="Helical" evidence="2">
    <location>
        <begin position="284"/>
        <end position="309"/>
    </location>
</feature>
<dbReference type="EMBL" id="LNZA01000001">
    <property type="protein sequence ID" value="KTD72200.1"/>
    <property type="molecule type" value="Genomic_DNA"/>
</dbReference>
<feature type="transmembrane region" description="Helical" evidence="2">
    <location>
        <begin position="85"/>
        <end position="108"/>
    </location>
</feature>
<feature type="coiled-coil region" evidence="1">
    <location>
        <begin position="182"/>
        <end position="209"/>
    </location>
</feature>
<evidence type="ECO:0000313" key="4">
    <source>
        <dbReference type="Proteomes" id="UP000054693"/>
    </source>
</evidence>
<dbReference type="Proteomes" id="UP000054693">
    <property type="component" value="Unassembled WGS sequence"/>
</dbReference>
<gene>
    <name evidence="3" type="ORF">Ltuc_0047</name>
</gene>
<evidence type="ECO:0000256" key="1">
    <source>
        <dbReference type="SAM" id="Coils"/>
    </source>
</evidence>
<dbReference type="AlphaFoldDB" id="A0A0W0ZT26"/>
<feature type="transmembrane region" description="Helical" evidence="2">
    <location>
        <begin position="147"/>
        <end position="166"/>
    </location>
</feature>
<keyword evidence="4" id="KW-1185">Reference proteome</keyword>
<sequence>MREFEIANTLFEATVILEEIQRPIDYDLECTTKKRSKKLSKKILFLSKIIKTTGNTGKAMMQIGSSVRTFKNIAPTESLTRGLNIGAIAFAALDFFIIPFVYLACYLLDGKAPVNRSNNAKWFFSAAVLALTITSICVPAVAVAIAFTTAAISLALSLFLLGQTIYECRHLIKERRATRKLIANAESDIKASQSKADQLKTDLGNANTEQQLMMLYGQITFLQEHFNAQKEYLIKLKLKELKLSKKIKNAGFVQLMDRSIGSSLCALGIIGLIVSLYFPMAGLGILTAISAISLAYLIIRLAVPLLQLLGKWIASMFKPAAVEGISKDNLEQTYEHKKESSTDLMIECFFGNKKSANEFLKKTSKKDEDLSLTSKTSIFKIEKNLLEERDKKDLICCELIV</sequence>
<keyword evidence="1" id="KW-0175">Coiled coil</keyword>
<comment type="caution">
    <text evidence="3">The sequence shown here is derived from an EMBL/GenBank/DDBJ whole genome shotgun (WGS) entry which is preliminary data.</text>
</comment>
<feature type="transmembrane region" description="Helical" evidence="2">
    <location>
        <begin position="120"/>
        <end position="141"/>
    </location>
</feature>
<keyword evidence="2" id="KW-0472">Membrane</keyword>
<keyword evidence="2" id="KW-1133">Transmembrane helix</keyword>
<evidence type="ECO:0000313" key="3">
    <source>
        <dbReference type="EMBL" id="KTD72200.1"/>
    </source>
</evidence>
<dbReference type="STRING" id="40335.Ltuc_0047"/>
<dbReference type="OrthoDB" id="5653910at2"/>
<keyword evidence="2" id="KW-0812">Transmembrane</keyword>
<accession>A0A0W0ZT26</accession>
<evidence type="ECO:0000256" key="2">
    <source>
        <dbReference type="SAM" id="Phobius"/>
    </source>
</evidence>
<reference evidence="3 4" key="1">
    <citation type="submission" date="2015-11" db="EMBL/GenBank/DDBJ databases">
        <title>Genomic analysis of 38 Legionella species identifies large and diverse effector repertoires.</title>
        <authorList>
            <person name="Burstein D."/>
            <person name="Amaro F."/>
            <person name="Zusman T."/>
            <person name="Lifshitz Z."/>
            <person name="Cohen O."/>
            <person name="Gilbert J.A."/>
            <person name="Pupko T."/>
            <person name="Shuman H.A."/>
            <person name="Segal G."/>
        </authorList>
    </citation>
    <scope>NUCLEOTIDE SEQUENCE [LARGE SCALE GENOMIC DNA]</scope>
    <source>
        <strain evidence="3 4">ATCC 49180</strain>
    </source>
</reference>
<proteinExistence type="predicted"/>
<name>A0A0W0ZT26_9GAMM</name>
<dbReference type="RefSeq" id="WP_058519367.1">
    <property type="nucleotide sequence ID" value="NZ_CAAAIP010000005.1"/>
</dbReference>
<protein>
    <submittedName>
        <fullName evidence="3">Coiled-coil protein</fullName>
    </submittedName>
</protein>
<dbReference type="PATRIC" id="fig|40335.7.peg.47"/>